<keyword evidence="1" id="KW-0812">Transmembrane</keyword>
<dbReference type="RefSeq" id="XP_049144171.1">
    <property type="nucleotide sequence ID" value="XM_049287028.1"/>
</dbReference>
<dbReference type="Proteomes" id="UP000830671">
    <property type="component" value="Chromosome 4"/>
</dbReference>
<evidence type="ECO:0000256" key="1">
    <source>
        <dbReference type="SAM" id="Phobius"/>
    </source>
</evidence>
<reference evidence="2" key="1">
    <citation type="journal article" date="2021" name="Mol. Plant Microbe Interact.">
        <title>Complete Genome Sequence of the Plant-Pathogenic Fungus Colletotrichum lupini.</title>
        <authorList>
            <person name="Baroncelli R."/>
            <person name="Pensec F."/>
            <person name="Da Lio D."/>
            <person name="Boufleur T."/>
            <person name="Vicente I."/>
            <person name="Sarrocco S."/>
            <person name="Picot A."/>
            <person name="Baraldi E."/>
            <person name="Sukno S."/>
            <person name="Thon M."/>
            <person name="Le Floch G."/>
        </authorList>
    </citation>
    <scope>NUCLEOTIDE SEQUENCE</scope>
    <source>
        <strain evidence="2">IMI 504893</strain>
    </source>
</reference>
<keyword evidence="1" id="KW-0472">Membrane</keyword>
<feature type="transmembrane region" description="Helical" evidence="1">
    <location>
        <begin position="7"/>
        <end position="29"/>
    </location>
</feature>
<proteinExistence type="predicted"/>
<organism evidence="2 3">
    <name type="scientific">Colletotrichum lupini</name>
    <dbReference type="NCBI Taxonomy" id="145971"/>
    <lineage>
        <taxon>Eukaryota</taxon>
        <taxon>Fungi</taxon>
        <taxon>Dikarya</taxon>
        <taxon>Ascomycota</taxon>
        <taxon>Pezizomycotina</taxon>
        <taxon>Sordariomycetes</taxon>
        <taxon>Hypocreomycetidae</taxon>
        <taxon>Glomerellales</taxon>
        <taxon>Glomerellaceae</taxon>
        <taxon>Colletotrichum</taxon>
        <taxon>Colletotrichum acutatum species complex</taxon>
    </lineage>
</organism>
<protein>
    <submittedName>
        <fullName evidence="2">Uncharacterized protein</fullName>
    </submittedName>
</protein>
<feature type="non-terminal residue" evidence="2">
    <location>
        <position position="1"/>
    </location>
</feature>
<dbReference type="AlphaFoldDB" id="A0A9Q8SSS2"/>
<sequence length="40" mass="5010">FKYFFKLLFRAIVLINLLFCFNKVNILIIRNSFKKLFNFY</sequence>
<dbReference type="EMBL" id="CP019476">
    <property type="protein sequence ID" value="UQC82548.1"/>
    <property type="molecule type" value="Genomic_DNA"/>
</dbReference>
<keyword evidence="1" id="KW-1133">Transmembrane helix</keyword>
<gene>
    <name evidence="2" type="ORF">CLUP02_08036</name>
</gene>
<evidence type="ECO:0000313" key="2">
    <source>
        <dbReference type="EMBL" id="UQC82548.1"/>
    </source>
</evidence>
<evidence type="ECO:0000313" key="3">
    <source>
        <dbReference type="Proteomes" id="UP000830671"/>
    </source>
</evidence>
<dbReference type="GeneID" id="73342038"/>
<accession>A0A9Q8SSS2</accession>
<name>A0A9Q8SSS2_9PEZI</name>
<dbReference type="KEGG" id="clup:CLUP02_08036"/>
<keyword evidence="3" id="KW-1185">Reference proteome</keyword>